<keyword evidence="4" id="KW-0336">GPI-anchor</keyword>
<keyword evidence="9" id="KW-0175">Coiled coil</keyword>
<comment type="subcellular location">
    <subcellularLocation>
        <location evidence="2">Cell membrane</location>
        <topology evidence="2">Lipid-anchor</topology>
        <topology evidence="2">GPI-anchor</topology>
    </subcellularLocation>
</comment>
<keyword evidence="7" id="KW-0325">Glycoprotein</keyword>
<keyword evidence="8" id="KW-0449">Lipoprotein</keyword>
<reference evidence="14" key="1">
    <citation type="journal article" date="2007" name="Genome Res.">
        <title>Analysis of the VSG gene silent archive in Trypanosoma brucei reveals that mosaic gene expression is prominent in antigenic variation and is favored by archive substructure.</title>
        <authorList>
            <person name="Marcello L."/>
            <person name="Barry J.D."/>
        </authorList>
    </citation>
    <scope>NUCLEOTIDE SEQUENCE</scope>
    <source>
        <strain evidence="14">TREU 927</strain>
    </source>
</reference>
<evidence type="ECO:0000256" key="2">
    <source>
        <dbReference type="ARBA" id="ARBA00004609"/>
    </source>
</evidence>
<evidence type="ECO:0000313" key="14">
    <source>
        <dbReference type="EMBL" id="ABN70730.1"/>
    </source>
</evidence>
<comment type="function">
    <text evidence="1">VSG forms a coat on the surface of the parasite. The trypanosome evades the immune response of the host by expressing a series of antigenically distinct VSGs from an estimated 1000 VSG genes.</text>
</comment>
<dbReference type="InterPro" id="IPR019609">
    <property type="entry name" value="Variant_surf_glycoprt_trypan_C"/>
</dbReference>
<evidence type="ECO:0000256" key="8">
    <source>
        <dbReference type="ARBA" id="ARBA00023288"/>
    </source>
</evidence>
<name>A3R788_9TRYP</name>
<dbReference type="AlphaFoldDB" id="A3R788"/>
<evidence type="ECO:0000256" key="4">
    <source>
        <dbReference type="ARBA" id="ARBA00022622"/>
    </source>
</evidence>
<feature type="signal peptide" evidence="11">
    <location>
        <begin position="1"/>
        <end position="21"/>
    </location>
</feature>
<feature type="chain" id="PRO_5002658344" evidence="11">
    <location>
        <begin position="22"/>
        <end position="518"/>
    </location>
</feature>
<dbReference type="Pfam" id="PF13206">
    <property type="entry name" value="VSG_B"/>
    <property type="match status" value="1"/>
</dbReference>
<keyword evidence="6" id="KW-0472">Membrane</keyword>
<feature type="domain" description="Trypanosome variant surface glycoprotein C-terminal" evidence="12">
    <location>
        <begin position="402"/>
        <end position="517"/>
    </location>
</feature>
<accession>A3R788</accession>
<keyword evidence="5 11" id="KW-0732">Signal</keyword>
<organism evidence="14">
    <name type="scientific">Trypanosoma brucei</name>
    <dbReference type="NCBI Taxonomy" id="5691"/>
    <lineage>
        <taxon>Eukaryota</taxon>
        <taxon>Discoba</taxon>
        <taxon>Euglenozoa</taxon>
        <taxon>Kinetoplastea</taxon>
        <taxon>Metakinetoplastina</taxon>
        <taxon>Trypanosomatida</taxon>
        <taxon>Trypanosomatidae</taxon>
        <taxon>Trypanosoma</taxon>
    </lineage>
</organism>
<feature type="region of interest" description="Disordered" evidence="10">
    <location>
        <begin position="428"/>
        <end position="452"/>
    </location>
</feature>
<dbReference type="VEuPathDB" id="TriTrypDB:Tb427_070071100"/>
<dbReference type="VEuPathDB" id="TriTrypDB:Tb1125.4.5560"/>
<evidence type="ECO:0000256" key="6">
    <source>
        <dbReference type="ARBA" id="ARBA00023136"/>
    </source>
</evidence>
<dbReference type="GO" id="GO:0005886">
    <property type="term" value="C:plasma membrane"/>
    <property type="evidence" value="ECO:0007669"/>
    <property type="project" value="UniProtKB-SubCell"/>
</dbReference>
<evidence type="ECO:0000259" key="13">
    <source>
        <dbReference type="Pfam" id="PF13206"/>
    </source>
</evidence>
<sequence>MPLYALTAIFLAQLATLKTHGAFQAECAADFQLLCMFAALEDTTPKAAEIEEVPDAEIQDIRTMNMSAAAADWQKLFAANGKDLKWADVSKGATAEPHQNHWASTFDGWVADRKRLDETKGGQKWLDLNPPPKTQKGREAATEKLNKTLDSILKLKASYDRARTEVMTTFPAQAKSKVLQALYGEGATEAKLTTDKTIAHASTYASACGENGGLSVYGDIMCICGDTSSANSAVCTNTNINLKWNSAVDDSSIAAAKAKCTTKAKAEYTAATLTALIATLSSRLRHEAKSNELQTYLGKTNAQTCAGTGNDACVIYSKYFDDGAPEAGTQAIPWVSRIAAAAALLEQAETKAAEAKSMRREIETLIQSAKAAYKSKRYDFEAAPNIGPQTETKDSRTLANKCEKHHASPDNCTKAECDYDTENKKCKSKTGTENPAAGAQDQAGGADTGTSTGCARHGNDKTACENDKAGDKQNCAWRKGKEGETDEPEKEKCRNGSFLLTKKFALSVVSAAFMALLF</sequence>
<feature type="coiled-coil region" evidence="9">
    <location>
        <begin position="338"/>
        <end position="365"/>
    </location>
</feature>
<dbReference type="VEuPathDB" id="TriTrypDB:Tb927.4.5560"/>
<protein>
    <submittedName>
        <fullName evidence="14">Variant surface glycoprotein</fullName>
    </submittedName>
</protein>
<dbReference type="GO" id="GO:0098552">
    <property type="term" value="C:side of membrane"/>
    <property type="evidence" value="ECO:0007669"/>
    <property type="project" value="UniProtKB-KW"/>
</dbReference>
<evidence type="ECO:0000256" key="10">
    <source>
        <dbReference type="SAM" id="MobiDB-lite"/>
    </source>
</evidence>
<evidence type="ECO:0000259" key="12">
    <source>
        <dbReference type="Pfam" id="PF10659"/>
    </source>
</evidence>
<dbReference type="Pfam" id="PF10659">
    <property type="entry name" value="Trypan_glycop_C"/>
    <property type="match status" value="1"/>
</dbReference>
<gene>
    <name evidence="14" type="primary">VSG</name>
</gene>
<evidence type="ECO:0000256" key="11">
    <source>
        <dbReference type="SAM" id="SignalP"/>
    </source>
</evidence>
<proteinExistence type="evidence at transcript level"/>
<evidence type="ECO:0000256" key="7">
    <source>
        <dbReference type="ARBA" id="ARBA00023180"/>
    </source>
</evidence>
<evidence type="ECO:0000256" key="3">
    <source>
        <dbReference type="ARBA" id="ARBA00022475"/>
    </source>
</evidence>
<evidence type="ECO:0000256" key="1">
    <source>
        <dbReference type="ARBA" id="ARBA00002523"/>
    </source>
</evidence>
<keyword evidence="3" id="KW-1003">Cell membrane</keyword>
<dbReference type="VEuPathDB" id="TriTrypDB:Tbg972.7.7540"/>
<evidence type="ECO:0000256" key="9">
    <source>
        <dbReference type="SAM" id="Coils"/>
    </source>
</evidence>
<feature type="compositionally biased region" description="Low complexity" evidence="10">
    <location>
        <begin position="436"/>
        <end position="450"/>
    </location>
</feature>
<dbReference type="InterPro" id="IPR025932">
    <property type="entry name" value="Trypano_VSG_B_N_dom"/>
</dbReference>
<feature type="domain" description="Trypanosome variant surface glycoprotein B-type N-terminal" evidence="13">
    <location>
        <begin position="10"/>
        <end position="363"/>
    </location>
</feature>
<dbReference type="EMBL" id="EF174493">
    <property type="protein sequence ID" value="ABN70730.1"/>
    <property type="molecule type" value="mRNA"/>
</dbReference>
<evidence type="ECO:0000256" key="5">
    <source>
        <dbReference type="ARBA" id="ARBA00022729"/>
    </source>
</evidence>